<keyword evidence="3" id="KW-1185">Reference proteome</keyword>
<sequence>MDVDVDRTAIARRGRRESISPDGTPSPTTVGRAQISQAPLYPTSSSPPQPLAEVDDLPLPGQFLATSTADVRGDWVLSEAIPLVHELLVKSEETKPLMRMISQNPTPSASSPPVDVKSKVQRSQPLTPLRRSLASDAVADPAQPGPSAVVDTTPRAPLRQSKANKKFIRKSSEDIFGSVATTPVLSSSRDATPTVTQAQERQLKRPREPPRLQEGPYNHVFTDPRGRMRLSHARATDGVAKDDCYREGGNAEVEV</sequence>
<feature type="region of interest" description="Disordered" evidence="1">
    <location>
        <begin position="1"/>
        <end position="56"/>
    </location>
</feature>
<dbReference type="Proteomes" id="UP000076727">
    <property type="component" value="Unassembled WGS sequence"/>
</dbReference>
<evidence type="ECO:0000256" key="1">
    <source>
        <dbReference type="SAM" id="MobiDB-lite"/>
    </source>
</evidence>
<protein>
    <submittedName>
        <fullName evidence="2">Uncharacterized protein</fullName>
    </submittedName>
</protein>
<feature type="compositionally biased region" description="Polar residues" evidence="1">
    <location>
        <begin position="184"/>
        <end position="200"/>
    </location>
</feature>
<feature type="compositionally biased region" description="Polar residues" evidence="1">
    <location>
        <begin position="21"/>
        <end position="44"/>
    </location>
</feature>
<dbReference type="EMBL" id="KV429034">
    <property type="protein sequence ID" value="KZT74121.1"/>
    <property type="molecule type" value="Genomic_DNA"/>
</dbReference>
<feature type="compositionally biased region" description="Polar residues" evidence="1">
    <location>
        <begin position="101"/>
        <end position="111"/>
    </location>
</feature>
<feature type="region of interest" description="Disordered" evidence="1">
    <location>
        <begin position="184"/>
        <end position="255"/>
    </location>
</feature>
<dbReference type="OrthoDB" id="435460at2759"/>
<evidence type="ECO:0000313" key="2">
    <source>
        <dbReference type="EMBL" id="KZT74121.1"/>
    </source>
</evidence>
<organism evidence="2 3">
    <name type="scientific">Daedalea quercina L-15889</name>
    <dbReference type="NCBI Taxonomy" id="1314783"/>
    <lineage>
        <taxon>Eukaryota</taxon>
        <taxon>Fungi</taxon>
        <taxon>Dikarya</taxon>
        <taxon>Basidiomycota</taxon>
        <taxon>Agaricomycotina</taxon>
        <taxon>Agaricomycetes</taxon>
        <taxon>Polyporales</taxon>
        <taxon>Fomitopsis</taxon>
    </lineage>
</organism>
<accession>A0A165TY32</accession>
<feature type="region of interest" description="Disordered" evidence="1">
    <location>
        <begin position="98"/>
        <end position="166"/>
    </location>
</feature>
<reference evidence="2 3" key="1">
    <citation type="journal article" date="2016" name="Mol. Biol. Evol.">
        <title>Comparative Genomics of Early-Diverging Mushroom-Forming Fungi Provides Insights into the Origins of Lignocellulose Decay Capabilities.</title>
        <authorList>
            <person name="Nagy L.G."/>
            <person name="Riley R."/>
            <person name="Tritt A."/>
            <person name="Adam C."/>
            <person name="Daum C."/>
            <person name="Floudas D."/>
            <person name="Sun H."/>
            <person name="Yadav J.S."/>
            <person name="Pangilinan J."/>
            <person name="Larsson K.H."/>
            <person name="Matsuura K."/>
            <person name="Barry K."/>
            <person name="Labutti K."/>
            <person name="Kuo R."/>
            <person name="Ohm R.A."/>
            <person name="Bhattacharya S.S."/>
            <person name="Shirouzu T."/>
            <person name="Yoshinaga Y."/>
            <person name="Martin F.M."/>
            <person name="Grigoriev I.V."/>
            <person name="Hibbett D.S."/>
        </authorList>
    </citation>
    <scope>NUCLEOTIDE SEQUENCE [LARGE SCALE GENOMIC DNA]</scope>
    <source>
        <strain evidence="2 3">L-15889</strain>
    </source>
</reference>
<gene>
    <name evidence="2" type="ORF">DAEQUDRAFT_290278</name>
</gene>
<feature type="compositionally biased region" description="Basic and acidic residues" evidence="1">
    <location>
        <begin position="201"/>
        <end position="211"/>
    </location>
</feature>
<evidence type="ECO:0000313" key="3">
    <source>
        <dbReference type="Proteomes" id="UP000076727"/>
    </source>
</evidence>
<name>A0A165TY32_9APHY</name>
<proteinExistence type="predicted"/>
<dbReference type="STRING" id="1314783.A0A165TY32"/>
<dbReference type="AlphaFoldDB" id="A0A165TY32"/>